<evidence type="ECO:0000259" key="8">
    <source>
        <dbReference type="PROSITE" id="PS51753"/>
    </source>
</evidence>
<evidence type="ECO:0000313" key="9">
    <source>
        <dbReference type="EMBL" id="ABV66897.1"/>
    </source>
</evidence>
<evidence type="ECO:0000256" key="6">
    <source>
        <dbReference type="SAM" id="Phobius"/>
    </source>
</evidence>
<feature type="coiled-coil region" evidence="4">
    <location>
        <begin position="409"/>
        <end position="436"/>
    </location>
</feature>
<keyword evidence="4" id="KW-0175">Coiled coil</keyword>
<reference evidence="9 10" key="1">
    <citation type="journal article" date="2007" name="PLoS ONE">
        <title>The complete genome sequence and analysis of the Epsilonproteobacterium Arcobacter butzleri.</title>
        <authorList>
            <person name="Miller W.G."/>
            <person name="Parker C.T."/>
            <person name="Rubenfield M."/>
            <person name="Mendz G.L."/>
            <person name="Woesten M.M.S.M."/>
            <person name="Ussery D.W."/>
            <person name="Stolz J.F."/>
            <person name="Binnewies T.T."/>
            <person name="Hallin P.F."/>
            <person name="Wang G."/>
            <person name="Malek J.A."/>
            <person name="Rogosin A."/>
            <person name="Stanker L.H."/>
            <person name="Mandrell R.E."/>
        </authorList>
    </citation>
    <scope>NUCLEOTIDE SEQUENCE [LARGE SCALE GENOMIC DNA]</scope>
    <source>
        <strain evidence="9 10">RM4018</strain>
    </source>
</reference>
<dbReference type="InterPro" id="IPR051310">
    <property type="entry name" value="MCP_chemotaxis"/>
</dbReference>
<evidence type="ECO:0000256" key="2">
    <source>
        <dbReference type="ARBA" id="ARBA00029447"/>
    </source>
</evidence>
<dbReference type="EMBL" id="CP000361">
    <property type="protein sequence ID" value="ABV66897.1"/>
    <property type="molecule type" value="Genomic_DNA"/>
</dbReference>
<dbReference type="PANTHER" id="PTHR43531:SF14">
    <property type="entry name" value="METHYL-ACCEPTING CHEMOTAXIS PROTEIN I-RELATED"/>
    <property type="match status" value="1"/>
</dbReference>
<dbReference type="InterPro" id="IPR004089">
    <property type="entry name" value="MCPsignal_dom"/>
</dbReference>
<dbReference type="Pfam" id="PF00015">
    <property type="entry name" value="MCPsignal"/>
    <property type="match status" value="1"/>
</dbReference>
<gene>
    <name evidence="9" type="ordered locus">Abu_0632</name>
</gene>
<dbReference type="HOGENOM" id="CLU_000445_107_21_7"/>
<evidence type="ECO:0000259" key="7">
    <source>
        <dbReference type="PROSITE" id="PS50111"/>
    </source>
</evidence>
<dbReference type="GO" id="GO:0005886">
    <property type="term" value="C:plasma membrane"/>
    <property type="evidence" value="ECO:0007669"/>
    <property type="project" value="TreeGrafter"/>
</dbReference>
<dbReference type="InterPro" id="IPR032255">
    <property type="entry name" value="HBM"/>
</dbReference>
<organism evidence="9 10">
    <name type="scientific">Aliarcobacter butzleri (strain RM4018)</name>
    <name type="common">Arcobacter butzleri</name>
    <dbReference type="NCBI Taxonomy" id="367737"/>
    <lineage>
        <taxon>Bacteria</taxon>
        <taxon>Pseudomonadati</taxon>
        <taxon>Campylobacterota</taxon>
        <taxon>Epsilonproteobacteria</taxon>
        <taxon>Campylobacterales</taxon>
        <taxon>Arcobacteraceae</taxon>
        <taxon>Aliarcobacter</taxon>
    </lineage>
</organism>
<feature type="transmembrane region" description="Helical" evidence="6">
    <location>
        <begin position="12"/>
        <end position="31"/>
    </location>
</feature>
<dbReference type="GO" id="GO:0004888">
    <property type="term" value="F:transmembrane signaling receptor activity"/>
    <property type="evidence" value="ECO:0007669"/>
    <property type="project" value="TreeGrafter"/>
</dbReference>
<proteinExistence type="inferred from homology"/>
<dbReference type="KEGG" id="abu:Abu_0632"/>
<sequence>MYKNLSIRFKLILSFSVITLLIVMLSIYSNYSISKSADGFSDYRRIAKNSLIISSLENSMFMMRLSIANFLNLEESKYIDSFNKFYLETESLAKESKANITDPQRIRLIEEINSLLPKYKESFFNVVNLMKKENQILEEQIDKNGKEVDNKLSTFINRNQENGKSDISLQYSKFLKDFLLARIYVMKFIESENEEHYNRVNKEFSNLEEKIKILKTTDSSELKEVLEYLNIYKSAIKEIHTTINERNSIVEGELYKIGPKIGDLSEEMIISIKEDQNALGPKVSELNNNIKSLVSIISIIILVICIFIAIILPRNINNLLNTFQDGLFSFFAYLNRESTKAELINLDSKDEFGQMAKVVNENIVKTQKGIEEDRKLIDETIAVLGEFEQGDLCQRLNLSVSNPALMQLKEVLNNMASNLENNIDNVLKVLEQYSNYNYLNKIDQKGLKEHLLKLASGVNSLGDSITQMLIDNKTNGLTLGKSSSELLLNVDKLNLSSNEAAASLEETAAALEEITSNVRNNTQNIAQMAKLSSEVTKLANDGENFANQTTVAMDEINNQVNLVNEAISIIDNIAFQTNILSLNAAVEAATAGEAGKGFAVVAQEVRNLASRSAEAAQDIKTIVENATIKANQGKSIATNMIGGYKELNHSISQTINLINDIQNASKEQLSGIEQINDAVTQLDRQTQQNASIATQTQDIAIVADEIAKLVVSDVDAKEFVGKDKVKGKDINKNKELNNNQKEKSLDSPFINKKSSKRSEQSDEWENF</sequence>
<dbReference type="RefSeq" id="WP_012012408.1">
    <property type="nucleotide sequence ID" value="NC_009850.1"/>
</dbReference>
<feature type="domain" description="Methyl-accepting transducer" evidence="7">
    <location>
        <begin position="475"/>
        <end position="704"/>
    </location>
</feature>
<dbReference type="GO" id="GO:0006935">
    <property type="term" value="P:chemotaxis"/>
    <property type="evidence" value="ECO:0007669"/>
    <property type="project" value="TreeGrafter"/>
</dbReference>
<dbReference type="SMART" id="SM00283">
    <property type="entry name" value="MA"/>
    <property type="match status" value="1"/>
</dbReference>
<protein>
    <submittedName>
        <fullName evidence="9">Methyl-accepting chemotaxis protein</fullName>
    </submittedName>
</protein>
<keyword evidence="6" id="KW-1133">Transmembrane helix</keyword>
<dbReference type="eggNOG" id="COG0840">
    <property type="taxonomic scope" value="Bacteria"/>
</dbReference>
<dbReference type="PROSITE" id="PS50111">
    <property type="entry name" value="CHEMOTAXIS_TRANSDUC_2"/>
    <property type="match status" value="1"/>
</dbReference>
<comment type="similarity">
    <text evidence="2">Belongs to the methyl-accepting chemotaxis (MCP) protein family.</text>
</comment>
<feature type="transmembrane region" description="Helical" evidence="6">
    <location>
        <begin position="292"/>
        <end position="312"/>
    </location>
</feature>
<dbReference type="PROSITE" id="PS51753">
    <property type="entry name" value="HBM"/>
    <property type="match status" value="1"/>
</dbReference>
<dbReference type="GO" id="GO:0007165">
    <property type="term" value="P:signal transduction"/>
    <property type="evidence" value="ECO:0007669"/>
    <property type="project" value="UniProtKB-KW"/>
</dbReference>
<evidence type="ECO:0000256" key="1">
    <source>
        <dbReference type="ARBA" id="ARBA00022481"/>
    </source>
</evidence>
<keyword evidence="10" id="KW-1185">Reference proteome</keyword>
<accession>A8ESH3</accession>
<keyword evidence="6" id="KW-0812">Transmembrane</keyword>
<dbReference type="GeneID" id="24303749"/>
<dbReference type="PANTHER" id="PTHR43531">
    <property type="entry name" value="PROTEIN ICFG"/>
    <property type="match status" value="1"/>
</dbReference>
<evidence type="ECO:0000256" key="5">
    <source>
        <dbReference type="SAM" id="MobiDB-lite"/>
    </source>
</evidence>
<keyword evidence="3" id="KW-0807">Transducer</keyword>
<keyword evidence="1" id="KW-0488">Methylation</keyword>
<dbReference type="SMART" id="SM01358">
    <property type="entry name" value="HBM"/>
    <property type="match status" value="1"/>
</dbReference>
<dbReference type="STRING" id="367737.Abu_0632"/>
<feature type="region of interest" description="Disordered" evidence="5">
    <location>
        <begin position="727"/>
        <end position="767"/>
    </location>
</feature>
<evidence type="ECO:0000256" key="3">
    <source>
        <dbReference type="PROSITE-ProRule" id="PRU00284"/>
    </source>
</evidence>
<name>A8ESH3_ALIB4</name>
<feature type="domain" description="HBM" evidence="8">
    <location>
        <begin position="45"/>
        <end position="280"/>
    </location>
</feature>
<dbReference type="Gene3D" id="1.10.287.950">
    <property type="entry name" value="Methyl-accepting chemotaxis protein"/>
    <property type="match status" value="1"/>
</dbReference>
<dbReference type="SUPFAM" id="SSF58104">
    <property type="entry name" value="Methyl-accepting chemotaxis protein (MCP) signaling domain"/>
    <property type="match status" value="1"/>
</dbReference>
<dbReference type="AlphaFoldDB" id="A8ESH3"/>
<keyword evidence="6" id="KW-0472">Membrane</keyword>
<dbReference type="Proteomes" id="UP000001136">
    <property type="component" value="Chromosome"/>
</dbReference>
<evidence type="ECO:0000256" key="4">
    <source>
        <dbReference type="SAM" id="Coils"/>
    </source>
</evidence>
<feature type="compositionally biased region" description="Basic and acidic residues" evidence="5">
    <location>
        <begin position="727"/>
        <end position="745"/>
    </location>
</feature>
<evidence type="ECO:0000313" key="10">
    <source>
        <dbReference type="Proteomes" id="UP000001136"/>
    </source>
</evidence>